<protein>
    <submittedName>
        <fullName evidence="2">Uncharacterized protein</fullName>
    </submittedName>
</protein>
<sequence length="74" mass="7826">MANDLTKLAARIANLERRLTQQTRTSRLAYSSLEDGAVEVYDADGSLRAIVGQQPDGTTGINVVNGPTPPTPTA</sequence>
<reference evidence="2 3" key="1">
    <citation type="submission" date="2020-12" db="EMBL/GenBank/DDBJ databases">
        <authorList>
            <person name="Kusuma A.B."/>
            <person name="Nouioui I."/>
            <person name="Goodfellow M."/>
        </authorList>
    </citation>
    <scope>NUCLEOTIDE SEQUENCE [LARGE SCALE GENOMIC DNA]</scope>
    <source>
        <strain evidence="2 3">DSM 41764</strain>
    </source>
</reference>
<comment type="caution">
    <text evidence="2">The sequence shown here is derived from an EMBL/GenBank/DDBJ whole genome shotgun (WGS) entry which is preliminary data.</text>
</comment>
<accession>A0ABS0RHG0</accession>
<dbReference type="EMBL" id="JAEEAQ010000338">
    <property type="protein sequence ID" value="MBI0316847.1"/>
    <property type="molecule type" value="Genomic_DNA"/>
</dbReference>
<evidence type="ECO:0000256" key="1">
    <source>
        <dbReference type="SAM" id="MobiDB-lite"/>
    </source>
</evidence>
<dbReference type="Proteomes" id="UP000638849">
    <property type="component" value="Unassembled WGS sequence"/>
</dbReference>
<dbReference type="RefSeq" id="WP_198279636.1">
    <property type="nucleotide sequence ID" value="NZ_JAEEAQ010000338.1"/>
</dbReference>
<gene>
    <name evidence="2" type="ORF">JBF12_28460</name>
</gene>
<feature type="region of interest" description="Disordered" evidence="1">
    <location>
        <begin position="52"/>
        <end position="74"/>
    </location>
</feature>
<evidence type="ECO:0000313" key="3">
    <source>
        <dbReference type="Proteomes" id="UP000638849"/>
    </source>
</evidence>
<keyword evidence="3" id="KW-1185">Reference proteome</keyword>
<feature type="non-terminal residue" evidence="2">
    <location>
        <position position="74"/>
    </location>
</feature>
<proteinExistence type="predicted"/>
<organism evidence="2 3">
    <name type="scientific">Streptomyces javensis</name>
    <dbReference type="NCBI Taxonomy" id="114698"/>
    <lineage>
        <taxon>Bacteria</taxon>
        <taxon>Bacillati</taxon>
        <taxon>Actinomycetota</taxon>
        <taxon>Actinomycetes</taxon>
        <taxon>Kitasatosporales</taxon>
        <taxon>Streptomycetaceae</taxon>
        <taxon>Streptomyces</taxon>
        <taxon>Streptomyces violaceusniger group</taxon>
    </lineage>
</organism>
<evidence type="ECO:0000313" key="2">
    <source>
        <dbReference type="EMBL" id="MBI0316847.1"/>
    </source>
</evidence>
<name>A0ABS0RHG0_9ACTN</name>